<gene>
    <name evidence="2" type="ORF">GCM10025778_03260</name>
</gene>
<accession>A0ABP9TI13</accession>
<keyword evidence="3" id="KW-1185">Reference proteome</keyword>
<proteinExistence type="predicted"/>
<reference evidence="3" key="1">
    <citation type="journal article" date="2019" name="Int. J. Syst. Evol. Microbiol.">
        <title>The Global Catalogue of Microorganisms (GCM) 10K type strain sequencing project: providing services to taxonomists for standard genome sequencing and annotation.</title>
        <authorList>
            <consortium name="The Broad Institute Genomics Platform"/>
            <consortium name="The Broad Institute Genome Sequencing Center for Infectious Disease"/>
            <person name="Wu L."/>
            <person name="Ma J."/>
        </authorList>
    </citation>
    <scope>NUCLEOTIDE SEQUENCE [LARGE SCALE GENOMIC DNA]</scope>
    <source>
        <strain evidence="3">JCM 18952</strain>
    </source>
</reference>
<feature type="transmembrane region" description="Helical" evidence="1">
    <location>
        <begin position="37"/>
        <end position="56"/>
    </location>
</feature>
<dbReference type="EMBL" id="BAABLK010000006">
    <property type="protein sequence ID" value="GAA5225796.1"/>
    <property type="molecule type" value="Genomic_DNA"/>
</dbReference>
<name>A0ABP9TI13_9MICC</name>
<comment type="caution">
    <text evidence="2">The sequence shown here is derived from an EMBL/GenBank/DDBJ whole genome shotgun (WGS) entry which is preliminary data.</text>
</comment>
<keyword evidence="1" id="KW-0472">Membrane</keyword>
<organism evidence="2 3">
    <name type="scientific">Paeniglutamicibacter antarcticus</name>
    <dbReference type="NCBI Taxonomy" id="494023"/>
    <lineage>
        <taxon>Bacteria</taxon>
        <taxon>Bacillati</taxon>
        <taxon>Actinomycetota</taxon>
        <taxon>Actinomycetes</taxon>
        <taxon>Micrococcales</taxon>
        <taxon>Micrococcaceae</taxon>
        <taxon>Paeniglutamicibacter</taxon>
    </lineage>
</organism>
<keyword evidence="1" id="KW-1133">Transmembrane helix</keyword>
<keyword evidence="1" id="KW-0812">Transmembrane</keyword>
<sequence length="91" mass="9467">MALAVLAGALALIVLDGTIVGVSLPSMIQDLDMDLTQAQWINSLYSVVLAALLMTAGRLGTGWDDDACWPWASGSSFSAASVPHWPPGPGR</sequence>
<evidence type="ECO:0008006" key="4">
    <source>
        <dbReference type="Google" id="ProtNLM"/>
    </source>
</evidence>
<dbReference type="SUPFAM" id="SSF103473">
    <property type="entry name" value="MFS general substrate transporter"/>
    <property type="match status" value="1"/>
</dbReference>
<evidence type="ECO:0000313" key="3">
    <source>
        <dbReference type="Proteomes" id="UP001501257"/>
    </source>
</evidence>
<evidence type="ECO:0000313" key="2">
    <source>
        <dbReference type="EMBL" id="GAA5225796.1"/>
    </source>
</evidence>
<dbReference type="Gene3D" id="1.20.1720.10">
    <property type="entry name" value="Multidrug resistance protein D"/>
    <property type="match status" value="1"/>
</dbReference>
<protein>
    <recommendedName>
        <fullName evidence="4">MFS transporter</fullName>
    </recommendedName>
</protein>
<dbReference type="Proteomes" id="UP001501257">
    <property type="component" value="Unassembled WGS sequence"/>
</dbReference>
<evidence type="ECO:0000256" key="1">
    <source>
        <dbReference type="SAM" id="Phobius"/>
    </source>
</evidence>
<dbReference type="InterPro" id="IPR036259">
    <property type="entry name" value="MFS_trans_sf"/>
</dbReference>